<protein>
    <submittedName>
        <fullName evidence="2">Deoxynucleoside kinase</fullName>
        <ecNumber evidence="2">2.7.1.113</ecNumber>
    </submittedName>
</protein>
<sequence length="252" mass="28976">MLKRLLFQTTFQEGRRQVWANSVGLIKCLFPKYQNNIINQTMNYRYIVVEGSIGSGKNALSRRLAEHFSALSLAENPEHNPFLMKFYANASHHGLATELFFLMRRAESVDIIKNEYAQGGMVVADFLLEKDRIFTPVVLNEDEQQLFADLKQKILPQYPAPDLVIYLQTAVDGNRKRLQKRGDGIINLFPEGYLGRIHEGYSQFFHLYQNAPLLTVNADELDLQGNDEHFQLLLNALNDLQGTRNYLNLSEH</sequence>
<dbReference type="Pfam" id="PF01712">
    <property type="entry name" value="dNK"/>
    <property type="match status" value="1"/>
</dbReference>
<name>A0AA36UJ90_9NEIS</name>
<organism evidence="2 3">
    <name type="scientific">Neisseria macacae ATCC 33926</name>
    <dbReference type="NCBI Taxonomy" id="997348"/>
    <lineage>
        <taxon>Bacteria</taxon>
        <taxon>Pseudomonadati</taxon>
        <taxon>Pseudomonadota</taxon>
        <taxon>Betaproteobacteria</taxon>
        <taxon>Neisseriales</taxon>
        <taxon>Neisseriaceae</taxon>
        <taxon>Neisseria</taxon>
    </lineage>
</organism>
<comment type="caution">
    <text evidence="2">The sequence shown here is derived from an EMBL/GenBank/DDBJ whole genome shotgun (WGS) entry which is preliminary data.</text>
</comment>
<evidence type="ECO:0000313" key="2">
    <source>
        <dbReference type="EMBL" id="EGQ77002.1"/>
    </source>
</evidence>
<keyword evidence="2" id="KW-0418">Kinase</keyword>
<dbReference type="CDD" id="cd01673">
    <property type="entry name" value="dNK"/>
    <property type="match status" value="1"/>
</dbReference>
<evidence type="ECO:0000313" key="3">
    <source>
        <dbReference type="Proteomes" id="UP000004982"/>
    </source>
</evidence>
<accession>A0AA36UJ90</accession>
<dbReference type="EMBL" id="AFQE01000066">
    <property type="protein sequence ID" value="EGQ77002.1"/>
    <property type="molecule type" value="Genomic_DNA"/>
</dbReference>
<dbReference type="Proteomes" id="UP000004982">
    <property type="component" value="Unassembled WGS sequence"/>
</dbReference>
<dbReference type="PANTHER" id="PTHR10513">
    <property type="entry name" value="DEOXYNUCLEOSIDE KINASE"/>
    <property type="match status" value="1"/>
</dbReference>
<dbReference type="EC" id="2.7.1.113" evidence="2"/>
<proteinExistence type="predicted"/>
<dbReference type="GO" id="GO:0004138">
    <property type="term" value="F:deoxyguanosine kinase activity"/>
    <property type="evidence" value="ECO:0007669"/>
    <property type="project" value="UniProtKB-EC"/>
</dbReference>
<dbReference type="AlphaFoldDB" id="A0AA36UJ90"/>
<evidence type="ECO:0000259" key="1">
    <source>
        <dbReference type="Pfam" id="PF01712"/>
    </source>
</evidence>
<reference evidence="2 3" key="1">
    <citation type="submission" date="2011-05" db="EMBL/GenBank/DDBJ databases">
        <authorList>
            <person name="Muzny D."/>
            <person name="Qin X."/>
            <person name="Deng J."/>
            <person name="Jiang H."/>
            <person name="Liu Y."/>
            <person name="Qu J."/>
            <person name="Song X.-Z."/>
            <person name="Zhang L."/>
            <person name="Thornton R."/>
            <person name="Coyle M."/>
            <person name="Francisco L."/>
            <person name="Jackson L."/>
            <person name="Javaid M."/>
            <person name="Korchina V."/>
            <person name="Kovar C."/>
            <person name="Mata R."/>
            <person name="Mathew T."/>
            <person name="Ngo R."/>
            <person name="Nguyen L."/>
            <person name="Nguyen N."/>
            <person name="Okwuonu G."/>
            <person name="Ongeri F."/>
            <person name="Pham C."/>
            <person name="Simmons D."/>
            <person name="Wilczek-Boney K."/>
            <person name="Hale W."/>
            <person name="Jakkamsetti A."/>
            <person name="Pham P."/>
            <person name="Ruth R."/>
            <person name="San Lucas F."/>
            <person name="Warren J."/>
            <person name="Zhang J."/>
            <person name="Zhao Z."/>
            <person name="Zhou C."/>
            <person name="Zhu D."/>
            <person name="Lee S."/>
            <person name="Bess C."/>
            <person name="Blankenburg K."/>
            <person name="Forbes L."/>
            <person name="Fu Q."/>
            <person name="Gubbala S."/>
            <person name="Hirani K."/>
            <person name="Jayaseelan J.C."/>
            <person name="Lara F."/>
            <person name="Munidasa M."/>
            <person name="Palculict T."/>
            <person name="Patil S."/>
            <person name="Pu L.-L."/>
            <person name="Saada N."/>
            <person name="Tang L."/>
            <person name="Weissenberger G."/>
            <person name="Zhu Y."/>
            <person name="Hemphill L."/>
            <person name="Shang Y."/>
            <person name="Youmans B."/>
            <person name="Ayvaz T."/>
            <person name="Ross M."/>
            <person name="Santibanez J."/>
            <person name="Aqrawi P."/>
            <person name="Gross S."/>
            <person name="Joshi V."/>
            <person name="Fowler G."/>
            <person name="Nazareth L."/>
            <person name="Reid J."/>
            <person name="Worley K."/>
            <person name="Petrosino J."/>
            <person name="Highlander S."/>
            <person name="Gibbs R."/>
        </authorList>
    </citation>
    <scope>NUCLEOTIDE SEQUENCE [LARGE SCALE GENOMIC DNA]</scope>
    <source>
        <strain evidence="2 3">ATCC 33926</strain>
    </source>
</reference>
<dbReference type="InterPro" id="IPR050566">
    <property type="entry name" value="Deoxyribonucleoside_kinase"/>
</dbReference>
<dbReference type="InterPro" id="IPR031314">
    <property type="entry name" value="DNK_dom"/>
</dbReference>
<dbReference type="SUPFAM" id="SSF52540">
    <property type="entry name" value="P-loop containing nucleoside triphosphate hydrolases"/>
    <property type="match status" value="1"/>
</dbReference>
<dbReference type="PANTHER" id="PTHR10513:SF35">
    <property type="entry name" value="DEOXYADENOSINE KINASE"/>
    <property type="match status" value="1"/>
</dbReference>
<keyword evidence="2" id="KW-0808">Transferase</keyword>
<dbReference type="Gene3D" id="3.40.50.300">
    <property type="entry name" value="P-loop containing nucleotide triphosphate hydrolases"/>
    <property type="match status" value="1"/>
</dbReference>
<gene>
    <name evidence="2" type="primary">dgk</name>
    <name evidence="2" type="ORF">HMPREF9418_1430</name>
</gene>
<dbReference type="InterPro" id="IPR027417">
    <property type="entry name" value="P-loop_NTPase"/>
</dbReference>
<feature type="domain" description="Deoxynucleoside kinase" evidence="1">
    <location>
        <begin position="47"/>
        <end position="239"/>
    </location>
</feature>
<dbReference type="GO" id="GO:0005737">
    <property type="term" value="C:cytoplasm"/>
    <property type="evidence" value="ECO:0007669"/>
    <property type="project" value="TreeGrafter"/>
</dbReference>